<dbReference type="InterPro" id="IPR006528">
    <property type="entry name" value="Phage_head_morphogenesis_dom"/>
</dbReference>
<name>A0A0T6DU36_9GAMM</name>
<dbReference type="AlphaFoldDB" id="A0A0T6DU36"/>
<dbReference type="NCBIfam" id="TIGR01641">
    <property type="entry name" value="phageSPP1_gp7"/>
    <property type="match status" value="1"/>
</dbReference>
<keyword evidence="3" id="KW-1185">Reference proteome</keyword>
<sequence>MATTTAAFDVKFIEAIAYALNRNVVLPDDYYDRMTPIQRQQAVSIAGLAQTEQIKHIMGLVNEQLDSGGTFADFQKAVKDGDIDINLPKHRLDNIFRTNIQGAYGRGRWYQQQQNKDERPYLMRDGINDIRQRPAHKVLDGVVRHIDDPFWQQHYAPDGYRCRCIMRSLTESQAQAKGITDDGDLPNVPNDKDWIGGTPAQYTGNMNKLVNDKIAELAITYYKQSDAILASRQRIEAAITVMLAQPVPELALMIDEAKELIEEESE</sequence>
<dbReference type="RefSeq" id="WP_058023925.1">
    <property type="nucleotide sequence ID" value="NZ_LNDJ01000047.1"/>
</dbReference>
<evidence type="ECO:0000313" key="2">
    <source>
        <dbReference type="EMBL" id="KRU23290.1"/>
    </source>
</evidence>
<feature type="domain" description="Phage head morphogenesis" evidence="1">
    <location>
        <begin position="57"/>
        <end position="165"/>
    </location>
</feature>
<protein>
    <recommendedName>
        <fullName evidence="1">Phage head morphogenesis domain-containing protein</fullName>
    </recommendedName>
</protein>
<proteinExistence type="predicted"/>
<reference evidence="2 3" key="1">
    <citation type="submission" date="2015-11" db="EMBL/GenBank/DDBJ databases">
        <title>Permanent draft genome of Psychrobacter piscatorii LQ58.</title>
        <authorList>
            <person name="Zhou M."/>
            <person name="Dong B."/>
            <person name="Liu Q."/>
        </authorList>
    </citation>
    <scope>NUCLEOTIDE SEQUENCE [LARGE SCALE GENOMIC DNA]</scope>
    <source>
        <strain evidence="2 3">LQ58</strain>
    </source>
</reference>
<dbReference type="Proteomes" id="UP000051202">
    <property type="component" value="Unassembled WGS sequence"/>
</dbReference>
<evidence type="ECO:0000259" key="1">
    <source>
        <dbReference type="Pfam" id="PF04233"/>
    </source>
</evidence>
<dbReference type="STRING" id="554343.AS194_05010"/>
<organism evidence="2 3">
    <name type="scientific">Psychrobacter piscatorii</name>
    <dbReference type="NCBI Taxonomy" id="554343"/>
    <lineage>
        <taxon>Bacteria</taxon>
        <taxon>Pseudomonadati</taxon>
        <taxon>Pseudomonadota</taxon>
        <taxon>Gammaproteobacteria</taxon>
        <taxon>Moraxellales</taxon>
        <taxon>Moraxellaceae</taxon>
        <taxon>Psychrobacter</taxon>
    </lineage>
</organism>
<evidence type="ECO:0000313" key="3">
    <source>
        <dbReference type="Proteomes" id="UP000051202"/>
    </source>
</evidence>
<comment type="caution">
    <text evidence="2">The sequence shown here is derived from an EMBL/GenBank/DDBJ whole genome shotgun (WGS) entry which is preliminary data.</text>
</comment>
<accession>A0A0T6DU36</accession>
<dbReference type="EMBL" id="LNDJ01000047">
    <property type="protein sequence ID" value="KRU23290.1"/>
    <property type="molecule type" value="Genomic_DNA"/>
</dbReference>
<gene>
    <name evidence="2" type="ORF">AS194_05010</name>
</gene>
<dbReference type="Pfam" id="PF04233">
    <property type="entry name" value="Phage_Mu_F"/>
    <property type="match status" value="1"/>
</dbReference>